<dbReference type="Proteomes" id="UP001237448">
    <property type="component" value="Unassembled WGS sequence"/>
</dbReference>
<dbReference type="NCBIfam" id="TIGR02444">
    <property type="entry name" value="TIGR02444 family protein"/>
    <property type="match status" value="1"/>
</dbReference>
<dbReference type="EMBL" id="JAUSVK010000001">
    <property type="protein sequence ID" value="MDQ0393279.1"/>
    <property type="molecule type" value="Genomic_DNA"/>
</dbReference>
<accession>A0ABU0FF86</accession>
<dbReference type="InterPro" id="IPR012659">
    <property type="entry name" value="CHP02444"/>
</dbReference>
<reference evidence="2 3" key="1">
    <citation type="submission" date="2023-07" db="EMBL/GenBank/DDBJ databases">
        <title>Genomic Encyclopedia of Type Strains, Phase IV (KMG-IV): sequencing the most valuable type-strain genomes for metagenomic binning, comparative biology and taxonomic classification.</title>
        <authorList>
            <person name="Goeker M."/>
        </authorList>
    </citation>
    <scope>NUCLEOTIDE SEQUENCE [LARGE SCALE GENOMIC DNA]</scope>
    <source>
        <strain evidence="2 3">DSM 5896</strain>
    </source>
</reference>
<keyword evidence="3" id="KW-1185">Reference proteome</keyword>
<dbReference type="Pfam" id="PF09523">
    <property type="entry name" value="DUF2390"/>
    <property type="match status" value="1"/>
</dbReference>
<feature type="compositionally biased region" description="Basic and acidic residues" evidence="1">
    <location>
        <begin position="13"/>
        <end position="23"/>
    </location>
</feature>
<feature type="region of interest" description="Disordered" evidence="1">
    <location>
        <begin position="1"/>
        <end position="23"/>
    </location>
</feature>
<proteinExistence type="predicted"/>
<comment type="caution">
    <text evidence="2">The sequence shown here is derived from an EMBL/GenBank/DDBJ whole genome shotgun (WGS) entry which is preliminary data.</text>
</comment>
<sequence length="204" mass="21784">MMPDGWKGVSMGGDDRQAGSTDSREISLDNRLWHFALDFYGREGVAPACLALQDGLGVDVNILLLAVFAQIRHGAALGPRDLAAADALVRDWRTGVVHALRRLRLQLKSGPDPAPSPLTDGLRSEIKAAELRSEQIEIALLSAWLDRTQPRPDDGAPAAETVPAAVARHFAPDAAALQAPAIAEALEVLRRAIRQAGGDRPTVP</sequence>
<evidence type="ECO:0000313" key="2">
    <source>
        <dbReference type="EMBL" id="MDQ0393279.1"/>
    </source>
</evidence>
<gene>
    <name evidence="2" type="ORF">J3R73_003071</name>
</gene>
<organism evidence="2 3">
    <name type="scientific">Labrys monachus</name>
    <dbReference type="NCBI Taxonomy" id="217067"/>
    <lineage>
        <taxon>Bacteria</taxon>
        <taxon>Pseudomonadati</taxon>
        <taxon>Pseudomonadota</taxon>
        <taxon>Alphaproteobacteria</taxon>
        <taxon>Hyphomicrobiales</taxon>
        <taxon>Xanthobacteraceae</taxon>
        <taxon>Labrys</taxon>
    </lineage>
</organism>
<evidence type="ECO:0000256" key="1">
    <source>
        <dbReference type="SAM" id="MobiDB-lite"/>
    </source>
</evidence>
<evidence type="ECO:0000313" key="3">
    <source>
        <dbReference type="Proteomes" id="UP001237448"/>
    </source>
</evidence>
<dbReference type="RefSeq" id="WP_307428385.1">
    <property type="nucleotide sequence ID" value="NZ_JAUSVK010000001.1"/>
</dbReference>
<name>A0ABU0FF86_9HYPH</name>
<protein>
    <submittedName>
        <fullName evidence="2">Uncharacterized protein (TIGR02444 family)</fullName>
    </submittedName>
</protein>